<keyword evidence="1" id="KW-0175">Coiled coil</keyword>
<dbReference type="PANTHER" id="PTHR37813">
    <property type="entry name" value="FELS-2 PROPHAGE PROTEIN"/>
    <property type="match status" value="1"/>
</dbReference>
<dbReference type="EMBL" id="BMNQ01000004">
    <property type="protein sequence ID" value="GGJ85938.1"/>
    <property type="molecule type" value="Genomic_DNA"/>
</dbReference>
<evidence type="ECO:0000313" key="3">
    <source>
        <dbReference type="EMBL" id="GGJ85938.1"/>
    </source>
</evidence>
<evidence type="ECO:0000256" key="2">
    <source>
        <dbReference type="SAM" id="Phobius"/>
    </source>
</evidence>
<reference evidence="3" key="1">
    <citation type="journal article" date="2014" name="Int. J. Syst. Evol. Microbiol.">
        <title>Complete genome sequence of Corynebacterium casei LMG S-19264T (=DSM 44701T), isolated from a smear-ripened cheese.</title>
        <authorList>
            <consortium name="US DOE Joint Genome Institute (JGI-PGF)"/>
            <person name="Walter F."/>
            <person name="Albersmeier A."/>
            <person name="Kalinowski J."/>
            <person name="Ruckert C."/>
        </authorList>
    </citation>
    <scope>NUCLEOTIDE SEQUENCE</scope>
    <source>
        <strain evidence="3">JCM 12580</strain>
    </source>
</reference>
<evidence type="ECO:0008006" key="5">
    <source>
        <dbReference type="Google" id="ProtNLM"/>
    </source>
</evidence>
<protein>
    <recommendedName>
        <fullName evidence="5">Phage tail tape measure protein</fullName>
    </recommendedName>
</protein>
<feature type="coiled-coil region" evidence="1">
    <location>
        <begin position="179"/>
        <end position="230"/>
    </location>
</feature>
<accession>A0A917PNC7</accession>
<sequence length="857" mass="94527">MANYSIEAELKANVSKYRKAIQTARDVTQRFKRESESVEDTELDADTKPLQRNIKKARKMMQTFTQQSAEKEIDADTTSFFRKAQQVARKSRDLARDRIVVHIDAEFKKFMNKMNRIATTMRSIGEVAGSTFMGGFISAIPALSPIIAVLTGGIGALASSFVAAGGAAGAFGIAAVGNAQKLAESMEEVNKVNEKIQEEKASLDPNQEKINELLNERKNILNSMSKAQRSAMEQVNKFKSAWSEFLEVTQEPVFQVFTAGLKTATTLLNSLKPIIQPVADVLTDLLNRFNAFAKTDQFKSFIDFFATRGTSAIANWGTIAGNVLNGFMELMKAFGPLGEDMEEGLIGMTEQFANWAAGLSESEAFNKFINFVKENTPKVMSLIGNLTTFIIELGKGMAPLGSKILDMANSFFSWINGLMQGNPIVGKLIALGISLMGVITTLTPIILLVGQAFTSVTKVISKIGPFFSRIGGAISKVLPFFKRLWMSVGTKLLSAFTRLGPMIVRIGSFLIRFTNPVGIVISIVIALATIIIKNWDKIWAWTKKTFSKIWNWLKSTWQKIKSASINAAIKIAKNVAKKFAEIRQAIVDKITAAWNFLKNIWSTIKSFIVNLLSSIVSAVINKFLEIVSNIRNKMQRARDLISNIWGSIKSFFSNIVGNIVSTVKNKFTDIVNSIRQKMKDALGKVKDIGGSILDFFGGLNLYDSGKAIIQSAIDGIMNMKDKIVGKVEGIVGRVRDLWPFSPAKRGPLKDIHKMDFAGPIGQSINRAKRPIMRASERLAATTRNAYNPKLQVRSSQITSSLRSLGRGSAAQVQSAVNADVQVQKQPIQIIVRNEADAEWIRTYVNEGNAIDSTINKF</sequence>
<gene>
    <name evidence="3" type="ORF">GCM10007063_05520</name>
</gene>
<dbReference type="SUPFAM" id="SSF48371">
    <property type="entry name" value="ARM repeat"/>
    <property type="match status" value="1"/>
</dbReference>
<dbReference type="Gene3D" id="1.20.120.20">
    <property type="entry name" value="Apolipoprotein"/>
    <property type="match status" value="1"/>
</dbReference>
<reference evidence="3" key="2">
    <citation type="submission" date="2020-09" db="EMBL/GenBank/DDBJ databases">
        <authorList>
            <person name="Sun Q."/>
            <person name="Ohkuma M."/>
        </authorList>
    </citation>
    <scope>NUCLEOTIDE SEQUENCE</scope>
    <source>
        <strain evidence="3">JCM 12580</strain>
    </source>
</reference>
<keyword evidence="2" id="KW-0812">Transmembrane</keyword>
<comment type="caution">
    <text evidence="3">The sequence shown here is derived from an EMBL/GenBank/DDBJ whole genome shotgun (WGS) entry which is preliminary data.</text>
</comment>
<dbReference type="Gene3D" id="1.20.1170.10">
    <property type="match status" value="1"/>
</dbReference>
<feature type="transmembrane region" description="Helical" evidence="2">
    <location>
        <begin position="124"/>
        <end position="148"/>
    </location>
</feature>
<dbReference type="Proteomes" id="UP000658382">
    <property type="component" value="Unassembled WGS sequence"/>
</dbReference>
<feature type="transmembrane region" description="Helical" evidence="2">
    <location>
        <begin position="154"/>
        <end position="176"/>
    </location>
</feature>
<evidence type="ECO:0000256" key="1">
    <source>
        <dbReference type="SAM" id="Coils"/>
    </source>
</evidence>
<keyword evidence="4" id="KW-1185">Reference proteome</keyword>
<dbReference type="AlphaFoldDB" id="A0A917PNC7"/>
<feature type="transmembrane region" description="Helical" evidence="2">
    <location>
        <begin position="428"/>
        <end position="453"/>
    </location>
</feature>
<proteinExistence type="predicted"/>
<name>A0A917PNC7_9BACI</name>
<keyword evidence="2" id="KW-1133">Transmembrane helix</keyword>
<evidence type="ECO:0000313" key="4">
    <source>
        <dbReference type="Proteomes" id="UP000658382"/>
    </source>
</evidence>
<dbReference type="InterPro" id="IPR016024">
    <property type="entry name" value="ARM-type_fold"/>
</dbReference>
<keyword evidence="2" id="KW-0472">Membrane</keyword>
<dbReference type="RefSeq" id="WP_188631540.1">
    <property type="nucleotide sequence ID" value="NZ_BMNQ01000004.1"/>
</dbReference>
<feature type="transmembrane region" description="Helical" evidence="2">
    <location>
        <begin position="517"/>
        <end position="535"/>
    </location>
</feature>
<dbReference type="PANTHER" id="PTHR37813:SF1">
    <property type="entry name" value="FELS-2 PROPHAGE PROTEIN"/>
    <property type="match status" value="1"/>
</dbReference>
<organism evidence="3 4">
    <name type="scientific">Lentibacillus kapialis</name>
    <dbReference type="NCBI Taxonomy" id="340214"/>
    <lineage>
        <taxon>Bacteria</taxon>
        <taxon>Bacillati</taxon>
        <taxon>Bacillota</taxon>
        <taxon>Bacilli</taxon>
        <taxon>Bacillales</taxon>
        <taxon>Bacillaceae</taxon>
        <taxon>Lentibacillus</taxon>
    </lineage>
</organism>